<gene>
    <name evidence="1" type="ORF">QWY20_18185</name>
</gene>
<protein>
    <submittedName>
        <fullName evidence="1">Type II toxin-antitoxin system YafO family toxin</fullName>
    </submittedName>
</protein>
<dbReference type="EMBL" id="JAUHLI010000034">
    <property type="protein sequence ID" value="MEE2003378.1"/>
    <property type="molecule type" value="Genomic_DNA"/>
</dbReference>
<organism evidence="1 2">
    <name type="scientific">Alkalimonas cellulosilytica</name>
    <dbReference type="NCBI Taxonomy" id="3058395"/>
    <lineage>
        <taxon>Bacteria</taxon>
        <taxon>Pseudomonadati</taxon>
        <taxon>Pseudomonadota</taxon>
        <taxon>Gammaproteobacteria</taxon>
        <taxon>Alkalimonas</taxon>
    </lineage>
</organism>
<dbReference type="NCBIfam" id="NF007377">
    <property type="entry name" value="PRK09885.1"/>
    <property type="match status" value="1"/>
</dbReference>
<accession>A0ABU7JAS5</accession>
<evidence type="ECO:0000313" key="1">
    <source>
        <dbReference type="EMBL" id="MEE2003378.1"/>
    </source>
</evidence>
<proteinExistence type="predicted"/>
<evidence type="ECO:0000313" key="2">
    <source>
        <dbReference type="Proteomes" id="UP001336314"/>
    </source>
</evidence>
<name>A0ABU7JAS5_9GAMM</name>
<reference evidence="1 2" key="1">
    <citation type="submission" date="2023-07" db="EMBL/GenBank/DDBJ databases">
        <title>Alkalimonas sp., MEB108 novel, alkaliphilic bacterium isolated from Lonar Lake, India.</title>
        <authorList>
            <person name="Joshi A."/>
            <person name="Thite S."/>
        </authorList>
    </citation>
    <scope>NUCLEOTIDE SEQUENCE [LARGE SCALE GENOMIC DNA]</scope>
    <source>
        <strain evidence="1 2">MEB108</strain>
    </source>
</reference>
<comment type="caution">
    <text evidence="1">The sequence shown here is derived from an EMBL/GenBank/DDBJ whole genome shotgun (WGS) entry which is preliminary data.</text>
</comment>
<dbReference type="Pfam" id="PF13957">
    <property type="entry name" value="YafO_toxin"/>
    <property type="match status" value="1"/>
</dbReference>
<keyword evidence="2" id="KW-1185">Reference proteome</keyword>
<dbReference type="Proteomes" id="UP001336314">
    <property type="component" value="Unassembled WGS sequence"/>
</dbReference>
<sequence length="130" mass="14941">MRVFTSKILDEALSKDERLALIADFKKYKSGVLPAWFGKDVLYDHPYNLDIIKLEQVKHIHLATHGVGFPLFIAQVKRTSDIHLVYCQGFSNKNCYLLMAILQPNAHALARSNQIMYKLGLMAEAFRQKF</sequence>
<dbReference type="InterPro" id="IPR020353">
    <property type="entry name" value="Toxin_YafO"/>
</dbReference>